<feature type="region of interest" description="Disordered" evidence="1">
    <location>
        <begin position="14"/>
        <end position="33"/>
    </location>
</feature>
<dbReference type="Proteomes" id="UP001066276">
    <property type="component" value="Chromosome 2_2"/>
</dbReference>
<evidence type="ECO:0000313" key="3">
    <source>
        <dbReference type="Proteomes" id="UP001066276"/>
    </source>
</evidence>
<dbReference type="AlphaFoldDB" id="A0AAV7UYG1"/>
<gene>
    <name evidence="2" type="ORF">NDU88_002692</name>
</gene>
<accession>A0AAV7UYG1</accession>
<evidence type="ECO:0000313" key="2">
    <source>
        <dbReference type="EMBL" id="KAJ1193394.1"/>
    </source>
</evidence>
<reference evidence="2" key="1">
    <citation type="journal article" date="2022" name="bioRxiv">
        <title>Sequencing and chromosome-scale assembly of the giantPleurodeles waltlgenome.</title>
        <authorList>
            <person name="Brown T."/>
            <person name="Elewa A."/>
            <person name="Iarovenko S."/>
            <person name="Subramanian E."/>
            <person name="Araus A.J."/>
            <person name="Petzold A."/>
            <person name="Susuki M."/>
            <person name="Suzuki K.-i.T."/>
            <person name="Hayashi T."/>
            <person name="Toyoda A."/>
            <person name="Oliveira C."/>
            <person name="Osipova E."/>
            <person name="Leigh N.D."/>
            <person name="Simon A."/>
            <person name="Yun M.H."/>
        </authorList>
    </citation>
    <scope>NUCLEOTIDE SEQUENCE</scope>
    <source>
        <strain evidence="2">20211129_DDA</strain>
        <tissue evidence="2">Liver</tissue>
    </source>
</reference>
<organism evidence="2 3">
    <name type="scientific">Pleurodeles waltl</name>
    <name type="common">Iberian ribbed newt</name>
    <dbReference type="NCBI Taxonomy" id="8319"/>
    <lineage>
        <taxon>Eukaryota</taxon>
        <taxon>Metazoa</taxon>
        <taxon>Chordata</taxon>
        <taxon>Craniata</taxon>
        <taxon>Vertebrata</taxon>
        <taxon>Euteleostomi</taxon>
        <taxon>Amphibia</taxon>
        <taxon>Batrachia</taxon>
        <taxon>Caudata</taxon>
        <taxon>Salamandroidea</taxon>
        <taxon>Salamandridae</taxon>
        <taxon>Pleurodelinae</taxon>
        <taxon>Pleurodeles</taxon>
    </lineage>
</organism>
<feature type="compositionally biased region" description="Basic and acidic residues" evidence="1">
    <location>
        <begin position="14"/>
        <end position="23"/>
    </location>
</feature>
<sequence length="131" mass="14161">MSSSHGIELEARWAPRGTLRTDPDNSAASGVRPRTFAGPVLPRAPLGVSAFCRDRPRVVRRARASVVFGSDLLRGWAPVSFSARAASRCCFRSALDSRQGRVSMSVLFLCFELSPMSSLDRLGGGYSWGSV</sequence>
<proteinExistence type="predicted"/>
<keyword evidence="3" id="KW-1185">Reference proteome</keyword>
<comment type="caution">
    <text evidence="2">The sequence shown here is derived from an EMBL/GenBank/DDBJ whole genome shotgun (WGS) entry which is preliminary data.</text>
</comment>
<protein>
    <submittedName>
        <fullName evidence="2">Uncharacterized protein</fullName>
    </submittedName>
</protein>
<evidence type="ECO:0000256" key="1">
    <source>
        <dbReference type="SAM" id="MobiDB-lite"/>
    </source>
</evidence>
<name>A0AAV7UYG1_PLEWA</name>
<dbReference type="EMBL" id="JANPWB010000004">
    <property type="protein sequence ID" value="KAJ1193394.1"/>
    <property type="molecule type" value="Genomic_DNA"/>
</dbReference>